<dbReference type="PANTHER" id="PTHR30404:SF0">
    <property type="entry name" value="N-ACETYLMURAMOYL-L-ALANINE AMIDASE AMIC"/>
    <property type="match status" value="1"/>
</dbReference>
<dbReference type="GO" id="GO:0030288">
    <property type="term" value="C:outer membrane-bounded periplasmic space"/>
    <property type="evidence" value="ECO:0007669"/>
    <property type="project" value="TreeGrafter"/>
</dbReference>
<evidence type="ECO:0000256" key="3">
    <source>
        <dbReference type="ARBA" id="ARBA00022801"/>
    </source>
</evidence>
<dbReference type="Gene3D" id="2.60.40.3500">
    <property type="match status" value="1"/>
</dbReference>
<evidence type="ECO:0000256" key="1">
    <source>
        <dbReference type="ARBA" id="ARBA00001561"/>
    </source>
</evidence>
<dbReference type="GO" id="GO:0008745">
    <property type="term" value="F:N-acetylmuramoyl-L-alanine amidase activity"/>
    <property type="evidence" value="ECO:0007669"/>
    <property type="project" value="UniProtKB-EC"/>
</dbReference>
<dbReference type="AlphaFoldDB" id="A0A8E1WLZ8"/>
<evidence type="ECO:0000313" key="6">
    <source>
        <dbReference type="Proteomes" id="UP000532373"/>
    </source>
</evidence>
<organism evidence="5 6">
    <name type="scientific">Aminobacter carboxidus</name>
    <dbReference type="NCBI Taxonomy" id="376165"/>
    <lineage>
        <taxon>Bacteria</taxon>
        <taxon>Pseudomonadati</taxon>
        <taxon>Pseudomonadota</taxon>
        <taxon>Alphaproteobacteria</taxon>
        <taxon>Hyphomicrobiales</taxon>
        <taxon>Phyllobacteriaceae</taxon>
        <taxon>Aminobacter</taxon>
    </lineage>
</organism>
<dbReference type="EC" id="3.5.1.28" evidence="2"/>
<protein>
    <recommendedName>
        <fullName evidence="2">N-acetylmuramoyl-L-alanine amidase</fullName>
        <ecNumber evidence="2">3.5.1.28</ecNumber>
    </recommendedName>
</protein>
<evidence type="ECO:0000313" key="5">
    <source>
        <dbReference type="EMBL" id="MBB6470239.1"/>
    </source>
</evidence>
<keyword evidence="3 5" id="KW-0378">Hydrolase</keyword>
<comment type="catalytic activity">
    <reaction evidence="1">
        <text>Hydrolyzes the link between N-acetylmuramoyl residues and L-amino acid residues in certain cell-wall glycopeptides.</text>
        <dbReference type="EC" id="3.5.1.28"/>
    </reaction>
</comment>
<evidence type="ECO:0000256" key="2">
    <source>
        <dbReference type="ARBA" id="ARBA00011901"/>
    </source>
</evidence>
<dbReference type="InterPro" id="IPR050695">
    <property type="entry name" value="N-acetylmuramoyl_amidase_3"/>
</dbReference>
<evidence type="ECO:0000259" key="4">
    <source>
        <dbReference type="SMART" id="SM00646"/>
    </source>
</evidence>
<name>A0A8E1WLZ8_9HYPH</name>
<comment type="caution">
    <text evidence="5">The sequence shown here is derived from an EMBL/GenBank/DDBJ whole genome shotgun (WGS) entry which is preliminary data.</text>
</comment>
<feature type="domain" description="MurNAc-LAA" evidence="4">
    <location>
        <begin position="269"/>
        <end position="423"/>
    </location>
</feature>
<reference evidence="5 6" key="1">
    <citation type="submission" date="2020-08" db="EMBL/GenBank/DDBJ databases">
        <title>Genomic Encyclopedia of Type Strains, Phase IV (KMG-IV): sequencing the most valuable type-strain genomes for metagenomic binning, comparative biology and taxonomic classification.</title>
        <authorList>
            <person name="Goeker M."/>
        </authorList>
    </citation>
    <scope>NUCLEOTIDE SEQUENCE [LARGE SCALE GENOMIC DNA]</scope>
    <source>
        <strain evidence="5 6">DSM 17454</strain>
    </source>
</reference>
<gene>
    <name evidence="5" type="ORF">HNQ96_006133</name>
</gene>
<dbReference type="Pfam" id="PF01520">
    <property type="entry name" value="Amidase_3"/>
    <property type="match status" value="1"/>
</dbReference>
<dbReference type="InterPro" id="IPR002508">
    <property type="entry name" value="MurNAc-LAA_cat"/>
</dbReference>
<dbReference type="SUPFAM" id="SSF53187">
    <property type="entry name" value="Zn-dependent exopeptidases"/>
    <property type="match status" value="1"/>
</dbReference>
<proteinExistence type="predicted"/>
<dbReference type="PANTHER" id="PTHR30404">
    <property type="entry name" value="N-ACETYLMURAMOYL-L-ALANINE AMIDASE"/>
    <property type="match status" value="1"/>
</dbReference>
<sequence length="434" mass="46763">MTARLLFWSGKTEMGPAALTGKSFPFGSIQPGGAVRRAMFVLLACLVTFAGINCQPVCAAETIKTLDYKMAGDATHMRIVMNFDREPEPKWLLLRNPHRLVIDLPGATLALDAKDLKPRGLIKSVRYGLSGEGASRLIMTSKGPFNVEKVDILKNEDGSGYRLVADIAAASEREFDAALAVQAETTGSTTPKTDRLGKIAHRGDRPFTIVLDPGHGGIDGGAEGLNGTVEKTVTLAFAKELQAKLASNSAYKVVLTREGDEFLRLDDRVRIARQQEADLFISIHADTIRLKGIRGATVYTVSDKASDADAQALADRENLSDQLSGVDVAEEDHAVSDILVDLIRRETHGFSTRFARSLVGELSPTVGMINNPHRSAGFRVLKAPDVPSVLVELGYLSNPQDEEQLRSADWREKAATSISKAVAAFVAERGAPGG</sequence>
<dbReference type="Pfam" id="PF11741">
    <property type="entry name" value="AMIN"/>
    <property type="match status" value="1"/>
</dbReference>
<dbReference type="EMBL" id="JACHGI010000025">
    <property type="protein sequence ID" value="MBB6470239.1"/>
    <property type="molecule type" value="Genomic_DNA"/>
</dbReference>
<dbReference type="GO" id="GO:0009253">
    <property type="term" value="P:peptidoglycan catabolic process"/>
    <property type="evidence" value="ECO:0007669"/>
    <property type="project" value="InterPro"/>
</dbReference>
<accession>A0A8E1WLZ8</accession>
<dbReference type="SMART" id="SM00646">
    <property type="entry name" value="Ami_3"/>
    <property type="match status" value="1"/>
</dbReference>
<dbReference type="CDD" id="cd02696">
    <property type="entry name" value="MurNAc-LAA"/>
    <property type="match status" value="1"/>
</dbReference>
<dbReference type="InterPro" id="IPR021731">
    <property type="entry name" value="AMIN_dom"/>
</dbReference>
<dbReference type="Gene3D" id="3.40.630.40">
    <property type="entry name" value="Zn-dependent exopeptidases"/>
    <property type="match status" value="1"/>
</dbReference>
<dbReference type="Proteomes" id="UP000532373">
    <property type="component" value="Unassembled WGS sequence"/>
</dbReference>